<dbReference type="GO" id="GO:1902201">
    <property type="term" value="P:negative regulation of bacterial-type flagellum-dependent cell motility"/>
    <property type="evidence" value="ECO:0007669"/>
    <property type="project" value="TreeGrafter"/>
</dbReference>
<feature type="transmembrane region" description="Helical" evidence="3">
    <location>
        <begin position="6"/>
        <end position="24"/>
    </location>
</feature>
<comment type="caution">
    <text evidence="5">The sequence shown here is derived from an EMBL/GenBank/DDBJ whole genome shotgun (WGS) entry which is preliminary data.</text>
</comment>
<dbReference type="EC" id="2.7.7.65" evidence="1"/>
<dbReference type="PANTHER" id="PTHR45138">
    <property type="entry name" value="REGULATORY COMPONENTS OF SENSORY TRANSDUCTION SYSTEM"/>
    <property type="match status" value="1"/>
</dbReference>
<accession>A0A931IUV9</accession>
<organism evidence="5 6">
    <name type="scientific">Inhella gelatinilytica</name>
    <dbReference type="NCBI Taxonomy" id="2795030"/>
    <lineage>
        <taxon>Bacteria</taxon>
        <taxon>Pseudomonadati</taxon>
        <taxon>Pseudomonadota</taxon>
        <taxon>Betaproteobacteria</taxon>
        <taxon>Burkholderiales</taxon>
        <taxon>Sphaerotilaceae</taxon>
        <taxon>Inhella</taxon>
    </lineage>
</organism>
<feature type="transmembrane region" description="Helical" evidence="3">
    <location>
        <begin position="199"/>
        <end position="222"/>
    </location>
</feature>
<dbReference type="FunFam" id="3.30.70.270:FF:000001">
    <property type="entry name" value="Diguanylate cyclase domain protein"/>
    <property type="match status" value="1"/>
</dbReference>
<evidence type="ECO:0000256" key="3">
    <source>
        <dbReference type="SAM" id="Phobius"/>
    </source>
</evidence>
<dbReference type="SMART" id="SM00267">
    <property type="entry name" value="GGDEF"/>
    <property type="match status" value="1"/>
</dbReference>
<feature type="transmembrane region" description="Helical" evidence="3">
    <location>
        <begin position="69"/>
        <end position="90"/>
    </location>
</feature>
<feature type="domain" description="GGDEF" evidence="4">
    <location>
        <begin position="254"/>
        <end position="381"/>
    </location>
</feature>
<proteinExistence type="predicted"/>
<dbReference type="InterPro" id="IPR043128">
    <property type="entry name" value="Rev_trsase/Diguanyl_cyclase"/>
</dbReference>
<dbReference type="Proteomes" id="UP000620139">
    <property type="component" value="Unassembled WGS sequence"/>
</dbReference>
<dbReference type="GO" id="GO:0005886">
    <property type="term" value="C:plasma membrane"/>
    <property type="evidence" value="ECO:0007669"/>
    <property type="project" value="TreeGrafter"/>
</dbReference>
<dbReference type="EMBL" id="JAEDAL010000001">
    <property type="protein sequence ID" value="MBH9551981.1"/>
    <property type="molecule type" value="Genomic_DNA"/>
</dbReference>
<keyword evidence="3" id="KW-1133">Transmembrane helix</keyword>
<dbReference type="CDD" id="cd01949">
    <property type="entry name" value="GGDEF"/>
    <property type="match status" value="1"/>
</dbReference>
<keyword evidence="3" id="KW-0472">Membrane</keyword>
<comment type="catalytic activity">
    <reaction evidence="2">
        <text>2 GTP = 3',3'-c-di-GMP + 2 diphosphate</text>
        <dbReference type="Rhea" id="RHEA:24898"/>
        <dbReference type="ChEBI" id="CHEBI:33019"/>
        <dbReference type="ChEBI" id="CHEBI:37565"/>
        <dbReference type="ChEBI" id="CHEBI:58805"/>
        <dbReference type="EC" id="2.7.7.65"/>
    </reaction>
</comment>
<dbReference type="InterPro" id="IPR000160">
    <property type="entry name" value="GGDEF_dom"/>
</dbReference>
<evidence type="ECO:0000256" key="1">
    <source>
        <dbReference type="ARBA" id="ARBA00012528"/>
    </source>
</evidence>
<dbReference type="Pfam" id="PF00990">
    <property type="entry name" value="GGDEF"/>
    <property type="match status" value="1"/>
</dbReference>
<feature type="transmembrane region" description="Helical" evidence="3">
    <location>
        <begin position="155"/>
        <end position="179"/>
    </location>
</feature>
<dbReference type="AlphaFoldDB" id="A0A931IUV9"/>
<evidence type="ECO:0000313" key="5">
    <source>
        <dbReference type="EMBL" id="MBH9551981.1"/>
    </source>
</evidence>
<dbReference type="RefSeq" id="WP_198099566.1">
    <property type="nucleotide sequence ID" value="NZ_JAEDAL010000001.1"/>
</dbReference>
<evidence type="ECO:0000256" key="2">
    <source>
        <dbReference type="ARBA" id="ARBA00034247"/>
    </source>
</evidence>
<dbReference type="GO" id="GO:0052621">
    <property type="term" value="F:diguanylate cyclase activity"/>
    <property type="evidence" value="ECO:0007669"/>
    <property type="project" value="UniProtKB-EC"/>
</dbReference>
<dbReference type="InterPro" id="IPR029787">
    <property type="entry name" value="Nucleotide_cyclase"/>
</dbReference>
<dbReference type="PANTHER" id="PTHR45138:SF9">
    <property type="entry name" value="DIGUANYLATE CYCLASE DGCM-RELATED"/>
    <property type="match status" value="1"/>
</dbReference>
<dbReference type="Gene3D" id="3.30.70.270">
    <property type="match status" value="1"/>
</dbReference>
<feature type="transmembrane region" description="Helical" evidence="3">
    <location>
        <begin position="125"/>
        <end position="143"/>
    </location>
</feature>
<dbReference type="NCBIfam" id="TIGR00254">
    <property type="entry name" value="GGDEF"/>
    <property type="match status" value="1"/>
</dbReference>
<name>A0A931IUV9_9BURK</name>
<feature type="transmembrane region" description="Helical" evidence="3">
    <location>
        <begin position="36"/>
        <end position="57"/>
    </location>
</feature>
<evidence type="ECO:0000313" key="6">
    <source>
        <dbReference type="Proteomes" id="UP000620139"/>
    </source>
</evidence>
<reference evidence="5" key="1">
    <citation type="submission" date="2020-12" db="EMBL/GenBank/DDBJ databases">
        <title>The genome sequence of Inhella sp. 4Y17.</title>
        <authorList>
            <person name="Liu Y."/>
        </authorList>
    </citation>
    <scope>NUCLEOTIDE SEQUENCE</scope>
    <source>
        <strain evidence="5">4Y10</strain>
    </source>
</reference>
<sequence length="381" mass="40818">MDAAVSLTLAQVIALVAALAAGGWSWASGMGRDDRLLLHPFAAGNLLVLAGVLLTLGRSPDATALERTLHYWLADVCALSGMASFAYGVFGVLGLNRWPRRLGAAVVGAALLMALLPGPELRWRGFLFGVTAAGLCGSLAWRARAAHRRRQEQLVVGPIILVFGAIALSMAVRALLLAWGPEWALKAEATAVGTSLPMLWTVLVQLMVMNLALVGLVLSRLVQRIHHLARHDPLTGCLNRRAVDHHLTAELQAGGYGVILLDLDHFKQVNDRYGHNAGDAALRHVVAVLQAGLREEDLLARWGGEEFLLILPGATVTETLQAAERLRAALEAEPLLWQGAPLHLTASFSVGSFRREAMDVTALDAGLYRAKAAGRNQVVRA</sequence>
<dbReference type="InterPro" id="IPR050469">
    <property type="entry name" value="Diguanylate_Cyclase"/>
</dbReference>
<keyword evidence="3" id="KW-0812">Transmembrane</keyword>
<dbReference type="GO" id="GO:0043709">
    <property type="term" value="P:cell adhesion involved in single-species biofilm formation"/>
    <property type="evidence" value="ECO:0007669"/>
    <property type="project" value="TreeGrafter"/>
</dbReference>
<protein>
    <recommendedName>
        <fullName evidence="1">diguanylate cyclase</fullName>
        <ecNumber evidence="1">2.7.7.65</ecNumber>
    </recommendedName>
</protein>
<gene>
    <name evidence="5" type="ORF">I7X43_03870</name>
</gene>
<dbReference type="PROSITE" id="PS50887">
    <property type="entry name" value="GGDEF"/>
    <property type="match status" value="1"/>
</dbReference>
<keyword evidence="6" id="KW-1185">Reference proteome</keyword>
<feature type="transmembrane region" description="Helical" evidence="3">
    <location>
        <begin position="102"/>
        <end position="119"/>
    </location>
</feature>
<dbReference type="SUPFAM" id="SSF55073">
    <property type="entry name" value="Nucleotide cyclase"/>
    <property type="match status" value="1"/>
</dbReference>
<evidence type="ECO:0000259" key="4">
    <source>
        <dbReference type="PROSITE" id="PS50887"/>
    </source>
</evidence>